<gene>
    <name evidence="4" type="ORF">ACFS7Z_24310</name>
</gene>
<dbReference type="EMBL" id="JBHUOX010000031">
    <property type="protein sequence ID" value="MFD3003504.1"/>
    <property type="molecule type" value="Genomic_DNA"/>
</dbReference>
<dbReference type="Pfam" id="PF18413">
    <property type="entry name" value="Neuraminidase"/>
    <property type="match status" value="1"/>
</dbReference>
<protein>
    <submittedName>
        <fullName evidence="4">Neuraminidase-like domain-containing protein</fullName>
    </submittedName>
</protein>
<sequence>MASYRIEGQIFNVASREVIQKAQVKLMVRVDGQTIQEATAAVESGKFTMSFFNEFIPSGAEAIFEVRDQLGRLLPTDFRLPLVISDQVIKVRIPVKVPGDGGFQLFSIGATVLKPEDGSPVSNLRVVASFNTRENPSRLLHQLSSVTNNAGQASFGFSEALFQQPEDNVPVRVDFSIEGQREYPRLEGFISNLEPQNYSLTLKHRKEAPVEYQISIRLQNASTASAIAGQQLAALFITEEANQKVLHAPPVASSNTNGQLAFTFTNWIFDYDRGGNAPVNVRFHLSTDNEVSEEPLPEHIAGLMPQSYSLTIRLGNGETGEPAGFIITGKVFDGLGRPLEQAQVEMRSVDYNSSALQIHPVATDEKGHFTFTFSKAEARDSLYKGCPEFYFQVRYRNRIVADTRETLVWDISRQPEVSITAHTIGEAKGRIRPKEEVLTLKDWADKTFAELQEEQPAAFDLVQRTALGNLKADILNKLTEVPDEIKAFIDAVDLQACAAKKFSFKEFILKMADFDGATPAQVHSLKKKLEPLEVASTIEELLPPDVPLKNLPSFQAEFQQAGIYQISALANISEAKAASLLTKQLAPAQFTPENLDLLVEEGMLEAGEAQALIQNAGIYFFAGEKNNLAQIVKNINGTESLEDLVTLSRADWEGMLENAQYEPPKDFTLARQAALLQKQVELLYPHQVFKAQHKPLDQNSVASHLTQVAPLFDKNESLFSSIQYESLNLEDVEDTTEVQQAYEALQKQLNRYAGLALSDLFNSRELSGREKVAEASRRVNLIEHFYRQNQDVEFLTLDYSPRSKDLEQLQFDNLSTADQALVLNSLKTNQRLYKITEDAEDTYALLEAGYKSAFEIVSGGFQNFIDNAKISREEGAAYFKKAQLNIPITTASFAQLLDKYLNPNRNSPIDNTQPEVESFLREIDGFAEFLGGSSTCNCKHCQSITGPIAYYVDLMDFLKEKVLDKHFRNSPNHLIHPRSRRPDLWESLPLSCESTDTLIPYLIIINEILENFIARQDDASRSLLERKAVESYVYKKIYESLESFKQPFHLPLTELEIYLQHFPISRLSIAQKVLAFTQDTNSVLVQAALMLSGEEYEILNSVPLGTTEDTTRLSEMLSDLYQMGIPSSSSSVNVQHFLQVLEIKRSELQEIIETWYVKGSAGVEIDQVITLETSVENVTGISIEFLDRMHRFVRLWRKLDWSIKELDLVLYSLHEGDLSDHLVLDKIVQAVNLQKALKIKVPELCALIFKLATVNSTKFFDCRFNLSSFIKTEQDIWKINPARPEPFEQPLYVTGAFTHPAFLTDPDDIAASTTTVLHRILAGLGITDEEFFLLIENLKGPLSINSEGTFIINIKNLTLLFRHACLLKIFNLKVPELFLLIRIHPEITQNYLQNPEEIHALLNLINWRKESPYSYNELAFILNEPLLDEEAYAAPEEIALNIKNQVEAEQKLTFTDTLFSFFEGITEQQSREIIKQAVNEDYIQPADLHIYRIRPGIDLPIQLPPSLPVSRDEHLQIVGKVLELIANHLSNDSAPISGIPDISEENSVAILQANSDIFIPIPGTTNQFTLAPLLDNTELVSLTIPTTIKNTLTIAQGEELISSFLLRVMRYTQTGAPEFTDRIFVDVAGLSLEQSRALLAANSSIFELVASPERYWLLPDFDPNEPITVPVGIPLLPGRAQSYLLQYHASELVPNLLGKELNLPVEKVKTLALMAGYNFYEEEAAARLTRVLQGTAAGEEAEELVNLTRLLQRLSIWFKDKVFDAATLEYVRQHAGGIDSIFHITASDFTSPALRHLQIINRYQKLHKEAAEASPSLQAALTHFNSGISEPKFTEEGITQLATALNTEGNLLRTLNTVLVFPAVDGSGARSNRALDAYLKMQECASLVKYLGIGGEALRFFVSNIFEDLEKAVEAVVAAIRTKYNTEEEWQEKVEPFEDKIREMKRDALTDYLIHSFRHEETQHWFKNSHDLYNYFLIDTELEGCARTSRVVAGISSLQLYIHRCLMNLEKSETGEIHVRPDSKAAAQWEWRKNYRVWEANRKVFLYPENYLEPELRDDKTPLFEELESELLQQEINAQNVLDAYAKYMQGFEEISKLKIGGSYHDRSYNSSVIEEADKVESNRADVLHLFGVTSSDPPQYYYRTIENVYKAQDASQGVGIIFNPWKKINVQIPPTSIRTPFAKVSPIIFNGKLYVFWVEISTRPLNETVEGTSRFTGYKHNMSLKCTSLRMDGTWTTPQKIALTGPLFEHGEGIIRDLLLEEIEKNQFVRLHLSGNSNFFERFLQSTIDLIKNNPEYLDDSVSHEVPGTGLSLNFNNILWRSLLMPKFFSEDDRNSIHIRPFDDYTLSGPFWDTIYPSINNGRLFVQGGRGIEGGFGFAAKVDIYGLELNNNFALSIYENDPINSKRIYINSSQVHYGSLSYSSFAYGPAEQIKRRNANRTTRGPAITESGYLIGGGITADNLKIINGPCTDGIIEKNQDILYLHSTLSSTPPYRLKRLGTTLSDKMSRKLFDAGINGFLDIHFQENEMKEAHLPVILIDSNVINDTLTNIGHLDTKGSLGVYFREIFFHIPFLIANHLNSQGKYADAQRWYHYIFDFTSEKLPADLDGITDSAAKKKGEADRVWQYIEFRNQTLPKLKDQLNDRQAIQAYENDPFNPHAIARLRLSAYMKSIVMKYIDNLLDWGDHLFAQDTMESINEATLLYVLASEILGQRPPETGACRKYEIFHTYDQLNNQLNSRRCSNFINAVETLSVSPNIARVQKGNQRKGLRTIHDTLENAKEHPKVKSKSNRDHVNIDESDGILNNRESDHFRHNWNKQGVIPELSIDFGTSILKQACLFCISPNKDLLGYWDRVEDRLFKIRNCMNISGIRRQLALFAPEIDPRLLVRARAAGLSVEEVLNNINGDLPPYRFSFLVAKAKEYAGALQGYGAALMSALEKKDGEELARLRLVQQDHILKFTSKLRDMEVAAAEAGLEGINSRRRTIEKRIEHYQSLIDNGLTQGELADISLRIHGYSIKLTAPFLNTIAAALSIPPSELGTSNSTPTISLKRSLNDTANALNGFSDLFFISSQLAGLEANYKRREEGWKFSYQLANLELQETEKQIKAAEIRRNFSIESRSVHEKSLEQHQETFEFYRDKFSNLELYTWLSKEVQKMYRETYQSAITMARMAERAYRFERNDDTALFIDGSFWDSSRSGLLAGEKLMNALRHMELRYMETHSRSMEIDQAFSLTQIDPAALLKLKATGECNFTVPELYFDLFYPGQYRRRIKSARLTIPCITGPYSNVSATLTLKGSKIRKDPDLNLSATYPAAGLLDVPPSRSVSIATSTAQNDSGVFKLDFRDERYMPFEGAGAVESTWGIQLPKNFRPFDYATINDVILHISYTADYDGAFREKIEESTGYLEGFLQSEHCELTRIFSLRQEFSQTFHRLLHSRLNTSVPLELSEKHFPLFIQGRSLSIEQAKVYIEFEPSVLIPQEGESEPVPLALELSIGVNGNTPTTLNNFEINTEKNLADKSLVNEELDRLVPNPIAPGLSPLIITFMVVNAGRLAPVNPLPSDPSALDEHKLKDVYLFIKYRLSNGATL</sequence>
<organism evidence="4 5">
    <name type="scientific">Pontibacter toksunensis</name>
    <dbReference type="NCBI Taxonomy" id="1332631"/>
    <lineage>
        <taxon>Bacteria</taxon>
        <taxon>Pseudomonadati</taxon>
        <taxon>Bacteroidota</taxon>
        <taxon>Cytophagia</taxon>
        <taxon>Cytophagales</taxon>
        <taxon>Hymenobacteraceae</taxon>
        <taxon>Pontibacter</taxon>
    </lineage>
</organism>
<evidence type="ECO:0000259" key="1">
    <source>
        <dbReference type="Pfam" id="PF18276"/>
    </source>
</evidence>
<evidence type="ECO:0000313" key="4">
    <source>
        <dbReference type="EMBL" id="MFD3003504.1"/>
    </source>
</evidence>
<feature type="domain" description="ABC toxin N-terminal" evidence="3">
    <location>
        <begin position="1939"/>
        <end position="2068"/>
    </location>
</feature>
<feature type="domain" description="Tc toxin complex TcA C-terminal TcB-binding" evidence="1">
    <location>
        <begin position="3105"/>
        <end position="3389"/>
    </location>
</feature>
<keyword evidence="5" id="KW-1185">Reference proteome</keyword>
<feature type="domain" description="Neuraminidase-like" evidence="2">
    <location>
        <begin position="2106"/>
        <end position="2242"/>
    </location>
</feature>
<dbReference type="Pfam" id="PF20220">
    <property type="entry name" value="ABC_toxin_N"/>
    <property type="match status" value="1"/>
</dbReference>
<dbReference type="InterPro" id="IPR040840">
    <property type="entry name" value="TcA_TcB_BD"/>
</dbReference>
<name>A0ABW6C2K8_9BACT</name>
<evidence type="ECO:0000313" key="5">
    <source>
        <dbReference type="Proteomes" id="UP001597641"/>
    </source>
</evidence>
<dbReference type="RefSeq" id="WP_377491029.1">
    <property type="nucleotide sequence ID" value="NZ_JBHUOX010000031.1"/>
</dbReference>
<dbReference type="InterPro" id="IPR046839">
    <property type="entry name" value="ABC_toxin_N"/>
</dbReference>
<proteinExistence type="predicted"/>
<dbReference type="InterPro" id="IPR041079">
    <property type="entry name" value="Neuraminidase-like"/>
</dbReference>
<comment type="caution">
    <text evidence="4">The sequence shown here is derived from an EMBL/GenBank/DDBJ whole genome shotgun (WGS) entry which is preliminary data.</text>
</comment>
<evidence type="ECO:0000259" key="3">
    <source>
        <dbReference type="Pfam" id="PF20220"/>
    </source>
</evidence>
<evidence type="ECO:0000259" key="2">
    <source>
        <dbReference type="Pfam" id="PF18413"/>
    </source>
</evidence>
<reference evidence="5" key="1">
    <citation type="journal article" date="2019" name="Int. J. Syst. Evol. Microbiol.">
        <title>The Global Catalogue of Microorganisms (GCM) 10K type strain sequencing project: providing services to taxonomists for standard genome sequencing and annotation.</title>
        <authorList>
            <consortium name="The Broad Institute Genomics Platform"/>
            <consortium name="The Broad Institute Genome Sequencing Center for Infectious Disease"/>
            <person name="Wu L."/>
            <person name="Ma J."/>
        </authorList>
    </citation>
    <scope>NUCLEOTIDE SEQUENCE [LARGE SCALE GENOMIC DNA]</scope>
    <source>
        <strain evidence="5">KCTC 23984</strain>
    </source>
</reference>
<dbReference type="Pfam" id="PF18276">
    <property type="entry name" value="TcA_TcB_BD"/>
    <property type="match status" value="1"/>
</dbReference>
<accession>A0ABW6C2K8</accession>
<dbReference type="Proteomes" id="UP001597641">
    <property type="component" value="Unassembled WGS sequence"/>
</dbReference>